<geneLocation type="plasmid" evidence="3">
    <name>III</name>
</geneLocation>
<dbReference type="InterPro" id="IPR041664">
    <property type="entry name" value="AAA_16"/>
</dbReference>
<accession>A0A375IUV7</accession>
<dbReference type="InterPro" id="IPR027417">
    <property type="entry name" value="P-loop_NTPase"/>
</dbReference>
<dbReference type="PANTHER" id="PTHR34301:SF8">
    <property type="entry name" value="ATPASE DOMAIN-CONTAINING PROTEIN"/>
    <property type="match status" value="1"/>
</dbReference>
<dbReference type="GO" id="GO:0003677">
    <property type="term" value="F:DNA binding"/>
    <property type="evidence" value="ECO:0007669"/>
    <property type="project" value="UniProtKB-KW"/>
</dbReference>
<feature type="compositionally biased region" description="Basic and acidic residues" evidence="1">
    <location>
        <begin position="443"/>
        <end position="456"/>
    </location>
</feature>
<dbReference type="PANTHER" id="PTHR34301">
    <property type="entry name" value="DNA-BINDING PROTEIN-RELATED"/>
    <property type="match status" value="1"/>
</dbReference>
<keyword evidence="3" id="KW-0238">DNA-binding</keyword>
<dbReference type="Gene3D" id="3.40.50.300">
    <property type="entry name" value="P-loop containing nucleotide triphosphate hydrolases"/>
    <property type="match status" value="1"/>
</dbReference>
<dbReference type="AlphaFoldDB" id="A0A375IUV7"/>
<dbReference type="Proteomes" id="UP000255505">
    <property type="component" value="Plasmid III"/>
</dbReference>
<keyword evidence="3" id="KW-0614">Plasmid</keyword>
<feature type="domain" description="AAA+ ATPase" evidence="2">
    <location>
        <begin position="48"/>
        <end position="224"/>
    </location>
</feature>
<dbReference type="SMART" id="SM00382">
    <property type="entry name" value="AAA"/>
    <property type="match status" value="1"/>
</dbReference>
<dbReference type="EMBL" id="LT991978">
    <property type="protein sequence ID" value="SPK77212.1"/>
    <property type="molecule type" value="Genomic_DNA"/>
</dbReference>
<evidence type="ECO:0000259" key="2">
    <source>
        <dbReference type="SMART" id="SM00382"/>
    </source>
</evidence>
<evidence type="ECO:0000313" key="3">
    <source>
        <dbReference type="EMBL" id="SPK77212.1"/>
    </source>
</evidence>
<dbReference type="Pfam" id="PF13191">
    <property type="entry name" value="AAA_16"/>
    <property type="match status" value="1"/>
</dbReference>
<name>A0A375IUV7_9BURK</name>
<protein>
    <submittedName>
        <fullName evidence="3">DNA-binding protein</fullName>
    </submittedName>
</protein>
<gene>
    <name evidence="3" type="ORF">CT19425_P30061</name>
</gene>
<reference evidence="3 4" key="1">
    <citation type="submission" date="2018-01" db="EMBL/GenBank/DDBJ databases">
        <authorList>
            <person name="Gaut B.S."/>
            <person name="Morton B.R."/>
            <person name="Clegg M.T."/>
            <person name="Duvall M.R."/>
        </authorList>
    </citation>
    <scope>NUCLEOTIDE SEQUENCE [LARGE SCALE GENOMIC DNA]</scope>
    <source>
        <strain evidence="3">Cupriavidus taiwanensis LMG 19425</strain>
        <plasmid evidence="4">Plasmid iii</plasmid>
    </source>
</reference>
<dbReference type="InterPro" id="IPR003593">
    <property type="entry name" value="AAA+_ATPase"/>
</dbReference>
<sequence length="466" mass="51829">MAIEGYSSEEVGKRIAELVTPSQPVNSIEHLKGRESELQDVERALAAKGRNVFIYGDRGVGKSSLAATAAYLYQSADAKPVFVGGAPDETFASIIANIANQAIGRSRLHNEKKTQGLAFDWRGLKWSWGHELSVREVTSQLNTVSDGVDLLTEIAAVHSNSPIVVIDEFDTIGALEEREKFASLLKHLGDRGVPLKLIFTGIGSSISELLGAHASASRQVAQIELSKLGWDARREVVIEAGSAMGLRVDPNVAWRIAMICDGYPAYAHLITEQMLWQAADEEEIVDELSLEHYHLGLRKAVGMVTAWLQEPYKKAVLRRSEEVEDVVWATADGDDLWQDTRRMYDSYCVIAEKRQRIHVLDRSAFTRHLGKLKTAPYGNLLQSAPDRTGWYTYTEKMVRGYVRMQAEVNGVELNGERPSQRQKMHIPSSVRSGYRGPQIPRGARLDFGREREKADADANSAKSHMD</sequence>
<evidence type="ECO:0000256" key="1">
    <source>
        <dbReference type="SAM" id="MobiDB-lite"/>
    </source>
</evidence>
<feature type="region of interest" description="Disordered" evidence="1">
    <location>
        <begin position="412"/>
        <end position="466"/>
    </location>
</feature>
<organism evidence="3 4">
    <name type="scientific">Cupriavidus taiwanensis</name>
    <dbReference type="NCBI Taxonomy" id="164546"/>
    <lineage>
        <taxon>Bacteria</taxon>
        <taxon>Pseudomonadati</taxon>
        <taxon>Pseudomonadota</taxon>
        <taxon>Betaproteobacteria</taxon>
        <taxon>Burkholderiales</taxon>
        <taxon>Burkholderiaceae</taxon>
        <taxon>Cupriavidus</taxon>
    </lineage>
</organism>
<dbReference type="RefSeq" id="WP_115666744.1">
    <property type="nucleotide sequence ID" value="NZ_LT991978.1"/>
</dbReference>
<evidence type="ECO:0000313" key="4">
    <source>
        <dbReference type="Proteomes" id="UP000255505"/>
    </source>
</evidence>
<dbReference type="SUPFAM" id="SSF52540">
    <property type="entry name" value="P-loop containing nucleoside triphosphate hydrolases"/>
    <property type="match status" value="1"/>
</dbReference>
<proteinExistence type="predicted"/>